<gene>
    <name evidence="7" type="primary">ykfB</name>
    <name evidence="7" type="ORF">BN996_01186</name>
</gene>
<keyword evidence="5" id="KW-0413">Isomerase</keyword>
<evidence type="ECO:0000313" key="8">
    <source>
        <dbReference type="Proteomes" id="UP000198902"/>
    </source>
</evidence>
<dbReference type="InterPro" id="IPR013342">
    <property type="entry name" value="Mandelate_racemase_C"/>
</dbReference>
<keyword evidence="8" id="KW-1185">Reference proteome</keyword>
<dbReference type="InterPro" id="IPR029017">
    <property type="entry name" value="Enolase-like_N"/>
</dbReference>
<dbReference type="PANTHER" id="PTHR48073">
    <property type="entry name" value="O-SUCCINYLBENZOATE SYNTHASE-RELATED"/>
    <property type="match status" value="1"/>
</dbReference>
<protein>
    <submittedName>
        <fullName evidence="7">L-Ala-D/L-Glu epimerase</fullName>
    </submittedName>
</protein>
<evidence type="ECO:0000256" key="2">
    <source>
        <dbReference type="ARBA" id="ARBA00008031"/>
    </source>
</evidence>
<organism evidence="7 8">
    <name type="scientific">Haloferax massiliensis</name>
    <dbReference type="NCBI Taxonomy" id="1476858"/>
    <lineage>
        <taxon>Archaea</taxon>
        <taxon>Methanobacteriati</taxon>
        <taxon>Methanobacteriota</taxon>
        <taxon>Stenosarchaea group</taxon>
        <taxon>Halobacteria</taxon>
        <taxon>Halobacteriales</taxon>
        <taxon>Haloferacaceae</taxon>
        <taxon>Haloferax</taxon>
    </lineage>
</organism>
<name>A0A0D6JQ13_9EURY</name>
<sequence length="351" mass="36741">MSDIVSVGVEALDLPLVEPFEIALGTQYEAPNVLVTVETEAGVVGYGEGSPDHYVTGETQGATLDTARHARDLLVGRDVADYRAVIESLHATYPGAVSALFALETAIIDAYCRERELPMSEFFGGTPDPVRTDMSIPIHPPEVAADRAAAAAEAGFETIKVKVGQRVETDLERLRAVAEAAPDATLTVDANQGWSVSEAVRFDDAVHDAGIPLSLLEQPVTKTDVSGLASVRDRTKTPVAADETVFTPEDAVRVVREDAADVINVKLGKSGLLGAADIAAIARAAGRDLMVGCMLESSIGIHTSAHLVSGIGGFSHVDLDATRLLAEDVVPKETGPVHALDGPGHGITPSV</sequence>
<dbReference type="Gene3D" id="3.20.20.120">
    <property type="entry name" value="Enolase-like C-terminal domain"/>
    <property type="match status" value="1"/>
</dbReference>
<dbReference type="PANTHER" id="PTHR48073:SF2">
    <property type="entry name" value="O-SUCCINYLBENZOATE SYNTHASE"/>
    <property type="match status" value="1"/>
</dbReference>
<evidence type="ECO:0000256" key="5">
    <source>
        <dbReference type="ARBA" id="ARBA00023235"/>
    </source>
</evidence>
<dbReference type="CDD" id="cd03319">
    <property type="entry name" value="L-Ala-DL-Glu_epimerase"/>
    <property type="match status" value="1"/>
</dbReference>
<dbReference type="Proteomes" id="UP000198902">
    <property type="component" value="Unassembled WGS sequence"/>
</dbReference>
<evidence type="ECO:0000313" key="7">
    <source>
        <dbReference type="EMBL" id="CQR49718.1"/>
    </source>
</evidence>
<dbReference type="Gene3D" id="3.30.390.10">
    <property type="entry name" value="Enolase-like, N-terminal domain"/>
    <property type="match status" value="1"/>
</dbReference>
<dbReference type="InterPro" id="IPR029065">
    <property type="entry name" value="Enolase_C-like"/>
</dbReference>
<accession>A0A0D6JQ13</accession>
<dbReference type="EMBL" id="CSTE01000002">
    <property type="protein sequence ID" value="CQR49718.1"/>
    <property type="molecule type" value="Genomic_DNA"/>
</dbReference>
<reference evidence="8" key="1">
    <citation type="submission" date="2015-03" db="EMBL/GenBank/DDBJ databases">
        <authorList>
            <person name="Urmite Genomes"/>
        </authorList>
    </citation>
    <scope>NUCLEOTIDE SEQUENCE [LARGE SCALE GENOMIC DNA]</scope>
    <source>
        <strain evidence="8">Arc-Hr</strain>
    </source>
</reference>
<keyword evidence="3" id="KW-0479">Metal-binding</keyword>
<dbReference type="InterPro" id="IPR013341">
    <property type="entry name" value="Mandelate_racemase_N_dom"/>
</dbReference>
<dbReference type="Pfam" id="PF13378">
    <property type="entry name" value="MR_MLE_C"/>
    <property type="match status" value="1"/>
</dbReference>
<evidence type="ECO:0000256" key="3">
    <source>
        <dbReference type="ARBA" id="ARBA00022723"/>
    </source>
</evidence>
<dbReference type="GO" id="GO:0016855">
    <property type="term" value="F:racemase and epimerase activity, acting on amino acids and derivatives"/>
    <property type="evidence" value="ECO:0007669"/>
    <property type="project" value="InterPro"/>
</dbReference>
<dbReference type="Pfam" id="PF02746">
    <property type="entry name" value="MR_MLE_N"/>
    <property type="match status" value="1"/>
</dbReference>
<dbReference type="SUPFAM" id="SSF54826">
    <property type="entry name" value="Enolase N-terminal domain-like"/>
    <property type="match status" value="1"/>
</dbReference>
<dbReference type="InterPro" id="IPR034603">
    <property type="entry name" value="Dipeptide_epimerase"/>
</dbReference>
<dbReference type="GO" id="GO:0046872">
    <property type="term" value="F:metal ion binding"/>
    <property type="evidence" value="ECO:0007669"/>
    <property type="project" value="UniProtKB-KW"/>
</dbReference>
<dbReference type="AlphaFoldDB" id="A0A0D6JQ13"/>
<dbReference type="SUPFAM" id="SSF51604">
    <property type="entry name" value="Enolase C-terminal domain-like"/>
    <property type="match status" value="1"/>
</dbReference>
<dbReference type="OrthoDB" id="42605at2157"/>
<comment type="similarity">
    <text evidence="2">Belongs to the mandelate racemase/muconate lactonizing enzyme family.</text>
</comment>
<dbReference type="RefSeq" id="WP_089777581.1">
    <property type="nucleotide sequence ID" value="NZ_CABLRR010000002.1"/>
</dbReference>
<evidence type="ECO:0000256" key="4">
    <source>
        <dbReference type="ARBA" id="ARBA00022842"/>
    </source>
</evidence>
<dbReference type="SMART" id="SM00922">
    <property type="entry name" value="MR_MLE"/>
    <property type="match status" value="1"/>
</dbReference>
<dbReference type="InterPro" id="IPR036849">
    <property type="entry name" value="Enolase-like_C_sf"/>
</dbReference>
<keyword evidence="4" id="KW-0460">Magnesium</keyword>
<dbReference type="SFLD" id="SFLDF00009">
    <property type="entry name" value="o-succinylbenzoate_synthase"/>
    <property type="match status" value="1"/>
</dbReference>
<dbReference type="SFLD" id="SFLDS00001">
    <property type="entry name" value="Enolase"/>
    <property type="match status" value="1"/>
</dbReference>
<comment type="cofactor">
    <cofactor evidence="1">
        <name>Mg(2+)</name>
        <dbReference type="ChEBI" id="CHEBI:18420"/>
    </cofactor>
</comment>
<dbReference type="SFLD" id="SFLDG00180">
    <property type="entry name" value="muconate_cycloisomerase"/>
    <property type="match status" value="1"/>
</dbReference>
<proteinExistence type="inferred from homology"/>
<evidence type="ECO:0000259" key="6">
    <source>
        <dbReference type="SMART" id="SM00922"/>
    </source>
</evidence>
<feature type="domain" description="Mandelate racemase/muconate lactonizing enzyme C-terminal" evidence="6">
    <location>
        <begin position="141"/>
        <end position="238"/>
    </location>
</feature>
<evidence type="ECO:0000256" key="1">
    <source>
        <dbReference type="ARBA" id="ARBA00001946"/>
    </source>
</evidence>